<protein>
    <submittedName>
        <fullName evidence="3">Superoxide dismutase family protein</fullName>
    </submittedName>
</protein>
<reference evidence="3 4" key="1">
    <citation type="journal article" date="2013" name="Antonie Van Leeuwenhoek">
        <title>Dongia rigui sp. nov., isolated from freshwater of a large wetland in Korea.</title>
        <authorList>
            <person name="Baik K.S."/>
            <person name="Hwang Y.M."/>
            <person name="Choi J.S."/>
            <person name="Kwon J."/>
            <person name="Seong C.N."/>
        </authorList>
    </citation>
    <scope>NUCLEOTIDE SEQUENCE [LARGE SCALE GENOMIC DNA]</scope>
    <source>
        <strain evidence="3 4">04SU4-P</strain>
    </source>
</reference>
<dbReference type="Gene3D" id="2.60.40.200">
    <property type="entry name" value="Superoxide dismutase, copper/zinc binding domain"/>
    <property type="match status" value="1"/>
</dbReference>
<gene>
    <name evidence="3" type="ORF">SMD31_18600</name>
</gene>
<evidence type="ECO:0000259" key="2">
    <source>
        <dbReference type="Pfam" id="PF00080"/>
    </source>
</evidence>
<dbReference type="PROSITE" id="PS00087">
    <property type="entry name" value="SOD_CU_ZN_1"/>
    <property type="match status" value="1"/>
</dbReference>
<dbReference type="Proteomes" id="UP001271769">
    <property type="component" value="Unassembled WGS sequence"/>
</dbReference>
<comment type="caution">
    <text evidence="3">The sequence shown here is derived from an EMBL/GenBank/DDBJ whole genome shotgun (WGS) entry which is preliminary data.</text>
</comment>
<accession>A0ABU5E362</accession>
<evidence type="ECO:0000313" key="3">
    <source>
        <dbReference type="EMBL" id="MDY0873958.1"/>
    </source>
</evidence>
<proteinExistence type="inferred from homology"/>
<evidence type="ECO:0000313" key="4">
    <source>
        <dbReference type="Proteomes" id="UP001271769"/>
    </source>
</evidence>
<organism evidence="3 4">
    <name type="scientific">Dongia rigui</name>
    <dbReference type="NCBI Taxonomy" id="940149"/>
    <lineage>
        <taxon>Bacteria</taxon>
        <taxon>Pseudomonadati</taxon>
        <taxon>Pseudomonadota</taxon>
        <taxon>Alphaproteobacteria</taxon>
        <taxon>Rhodospirillales</taxon>
        <taxon>Dongiaceae</taxon>
        <taxon>Dongia</taxon>
    </lineage>
</organism>
<dbReference type="SUPFAM" id="SSF49329">
    <property type="entry name" value="Cu,Zn superoxide dismutase-like"/>
    <property type="match status" value="1"/>
</dbReference>
<feature type="domain" description="Superoxide dismutase copper/zinc binding" evidence="2">
    <location>
        <begin position="45"/>
        <end position="178"/>
    </location>
</feature>
<dbReference type="InterPro" id="IPR001424">
    <property type="entry name" value="SOD_Cu_Zn_dom"/>
</dbReference>
<name>A0ABU5E362_9PROT</name>
<sequence length="180" mass="18507">MTPFLRLPLLTGLLSAIVGVLAPLALADEPQHLTSDLKSTDGAVLGTVTVTSAPKGVLLRVEAKGLPAGWHGMHFHEKGDCGDAKFANAGGHVHRGDKVVHGLLNNHANDAGDLPNVFVASDGSLNVELYSTLSAVKGGHHQAKLADQDGFAIVVHAAPDDYTSQPIGGAGARIACAAFK</sequence>
<dbReference type="EMBL" id="JAXCLX010000003">
    <property type="protein sequence ID" value="MDY0873958.1"/>
    <property type="molecule type" value="Genomic_DNA"/>
</dbReference>
<dbReference type="InterPro" id="IPR018152">
    <property type="entry name" value="SOD_Cu/Zn_BS"/>
</dbReference>
<dbReference type="Pfam" id="PF00080">
    <property type="entry name" value="Sod_Cu"/>
    <property type="match status" value="1"/>
</dbReference>
<dbReference type="RefSeq" id="WP_320502428.1">
    <property type="nucleotide sequence ID" value="NZ_JAXCLX010000003.1"/>
</dbReference>
<comment type="similarity">
    <text evidence="1">Belongs to the Cu-Zn superoxide dismutase family.</text>
</comment>
<dbReference type="PANTHER" id="PTHR10003">
    <property type="entry name" value="SUPEROXIDE DISMUTASE CU-ZN -RELATED"/>
    <property type="match status" value="1"/>
</dbReference>
<dbReference type="InterPro" id="IPR024134">
    <property type="entry name" value="SOD_Cu/Zn_/chaperone"/>
</dbReference>
<keyword evidence="4" id="KW-1185">Reference proteome</keyword>
<dbReference type="InterPro" id="IPR036423">
    <property type="entry name" value="SOD-like_Cu/Zn_dom_sf"/>
</dbReference>
<evidence type="ECO:0000256" key="1">
    <source>
        <dbReference type="ARBA" id="ARBA00010457"/>
    </source>
</evidence>